<feature type="domain" description="Helicase ATP-binding" evidence="6">
    <location>
        <begin position="75"/>
        <end position="254"/>
    </location>
</feature>
<keyword evidence="3" id="KW-0347">Helicase</keyword>
<dbReference type="Gene3D" id="3.40.50.300">
    <property type="entry name" value="P-loop containing nucleotide triphosphate hydrolases"/>
    <property type="match status" value="2"/>
</dbReference>
<dbReference type="SUPFAM" id="SSF52540">
    <property type="entry name" value="P-loop containing nucleoside triphosphate hydrolases"/>
    <property type="match status" value="1"/>
</dbReference>
<dbReference type="STRING" id="1169540.A0A0G4ET85"/>
<sequence length="443" mass="49011">MQTAAATEADEDGDEAIEVSEEVSTSWSDAASSSSDDELFFSRKQFADIGASDEMIEAMSIAGAKRPSKIQALSYRTVLSGKNCVVADQTGSGKTLAYLAPLLQRLRDEERAGKPRALPGSPRVVVLAPTTELASQVSRVLKKLTAVAPVRTACVTGGYNARDQMRMVERSGVDILVATPGRLRSMLQMGKLNLHQLSALVLDEVDVLFLDDTFLLQPIGEATAPSTQFVFVTATIPTSVFAQIKQEFPDLRRIMGPGLHRIAPGVEEVLVDCSGPKDEAKNEFTAFERKRKALAGQLDKVVVPRTLIFCNSIENCRRVENALRRLDRGRKRFQVLPYHSGIDNERRREIFNAFTRENFLIPMVLVSTDQASRGVDFDQVEVGHVILFDFPRDPSEYVRRVGRTARAGRAGRVTSLVLGRQVSLARELMEVNRRGERIHDVPK</sequence>
<reference evidence="8 9" key="1">
    <citation type="submission" date="2014-11" db="EMBL/GenBank/DDBJ databases">
        <authorList>
            <person name="Zhu J."/>
            <person name="Qi W."/>
            <person name="Song R."/>
        </authorList>
    </citation>
    <scope>NUCLEOTIDE SEQUENCE [LARGE SCALE GENOMIC DNA]</scope>
</reference>
<keyword evidence="4" id="KW-0067">ATP-binding</keyword>
<dbReference type="GO" id="GO:0005524">
    <property type="term" value="F:ATP binding"/>
    <property type="evidence" value="ECO:0007669"/>
    <property type="project" value="UniProtKB-KW"/>
</dbReference>
<evidence type="ECO:0000256" key="2">
    <source>
        <dbReference type="ARBA" id="ARBA00022801"/>
    </source>
</evidence>
<keyword evidence="9" id="KW-1185">Reference proteome</keyword>
<evidence type="ECO:0000256" key="3">
    <source>
        <dbReference type="ARBA" id="ARBA00022806"/>
    </source>
</evidence>
<feature type="region of interest" description="Disordered" evidence="5">
    <location>
        <begin position="1"/>
        <end position="36"/>
    </location>
</feature>
<evidence type="ECO:0000259" key="6">
    <source>
        <dbReference type="PROSITE" id="PS51192"/>
    </source>
</evidence>
<evidence type="ECO:0000259" key="7">
    <source>
        <dbReference type="PROSITE" id="PS51194"/>
    </source>
</evidence>
<dbReference type="InterPro" id="IPR027417">
    <property type="entry name" value="P-loop_NTPase"/>
</dbReference>
<evidence type="ECO:0000256" key="4">
    <source>
        <dbReference type="ARBA" id="ARBA00022840"/>
    </source>
</evidence>
<dbReference type="OrthoDB" id="10256233at2759"/>
<dbReference type="SMART" id="SM00490">
    <property type="entry name" value="HELICc"/>
    <property type="match status" value="1"/>
</dbReference>
<dbReference type="PROSITE" id="PS51194">
    <property type="entry name" value="HELICASE_CTER"/>
    <property type="match status" value="1"/>
</dbReference>
<feature type="compositionally biased region" description="Low complexity" evidence="5">
    <location>
        <begin position="24"/>
        <end position="34"/>
    </location>
</feature>
<dbReference type="CDD" id="cd00268">
    <property type="entry name" value="DEADc"/>
    <property type="match status" value="1"/>
</dbReference>
<dbReference type="VEuPathDB" id="CryptoDB:Vbra_13144"/>
<evidence type="ECO:0000313" key="8">
    <source>
        <dbReference type="EMBL" id="CEM01514.1"/>
    </source>
</evidence>
<name>A0A0G4ET85_VITBC</name>
<dbReference type="SMART" id="SM00487">
    <property type="entry name" value="DEXDc"/>
    <property type="match status" value="1"/>
</dbReference>
<evidence type="ECO:0000256" key="5">
    <source>
        <dbReference type="SAM" id="MobiDB-lite"/>
    </source>
</evidence>
<feature type="compositionally biased region" description="Acidic residues" evidence="5">
    <location>
        <begin position="8"/>
        <end position="21"/>
    </location>
</feature>
<dbReference type="GO" id="GO:0004386">
    <property type="term" value="F:helicase activity"/>
    <property type="evidence" value="ECO:0007669"/>
    <property type="project" value="UniProtKB-KW"/>
</dbReference>
<dbReference type="EMBL" id="CDMY01000305">
    <property type="protein sequence ID" value="CEM01514.1"/>
    <property type="molecule type" value="Genomic_DNA"/>
</dbReference>
<dbReference type="PhylomeDB" id="A0A0G4ET85"/>
<dbReference type="InParanoid" id="A0A0G4ET85"/>
<evidence type="ECO:0000313" key="9">
    <source>
        <dbReference type="Proteomes" id="UP000041254"/>
    </source>
</evidence>
<dbReference type="PROSITE" id="PS51192">
    <property type="entry name" value="HELICASE_ATP_BIND_1"/>
    <property type="match status" value="1"/>
</dbReference>
<dbReference type="Proteomes" id="UP000041254">
    <property type="component" value="Unassembled WGS sequence"/>
</dbReference>
<dbReference type="GO" id="GO:0003676">
    <property type="term" value="F:nucleic acid binding"/>
    <property type="evidence" value="ECO:0007669"/>
    <property type="project" value="InterPro"/>
</dbReference>
<dbReference type="CDD" id="cd18787">
    <property type="entry name" value="SF2_C_DEAD"/>
    <property type="match status" value="1"/>
</dbReference>
<evidence type="ECO:0008006" key="10">
    <source>
        <dbReference type="Google" id="ProtNLM"/>
    </source>
</evidence>
<keyword evidence="1" id="KW-0547">Nucleotide-binding</keyword>
<accession>A0A0G4ET85</accession>
<evidence type="ECO:0000256" key="1">
    <source>
        <dbReference type="ARBA" id="ARBA00022741"/>
    </source>
</evidence>
<dbReference type="PANTHER" id="PTHR47960">
    <property type="entry name" value="DEAD-BOX ATP-DEPENDENT RNA HELICASE 50"/>
    <property type="match status" value="1"/>
</dbReference>
<dbReference type="InterPro" id="IPR001650">
    <property type="entry name" value="Helicase_C-like"/>
</dbReference>
<dbReference type="OMA" id="GPANNDP"/>
<feature type="domain" description="Helicase C-terminal" evidence="7">
    <location>
        <begin position="297"/>
        <end position="443"/>
    </location>
</feature>
<keyword evidence="2" id="KW-0378">Hydrolase</keyword>
<dbReference type="Pfam" id="PF00271">
    <property type="entry name" value="Helicase_C"/>
    <property type="match status" value="1"/>
</dbReference>
<proteinExistence type="predicted"/>
<dbReference type="AlphaFoldDB" id="A0A0G4ET85"/>
<dbReference type="InterPro" id="IPR044742">
    <property type="entry name" value="DEAD/DEAH_RhlB"/>
</dbReference>
<dbReference type="GO" id="GO:0016787">
    <property type="term" value="F:hydrolase activity"/>
    <property type="evidence" value="ECO:0007669"/>
    <property type="project" value="UniProtKB-KW"/>
</dbReference>
<protein>
    <recommendedName>
        <fullName evidence="10">RNA helicase</fullName>
    </recommendedName>
</protein>
<organism evidence="8 9">
    <name type="scientific">Vitrella brassicaformis (strain CCMP3155)</name>
    <dbReference type="NCBI Taxonomy" id="1169540"/>
    <lineage>
        <taxon>Eukaryota</taxon>
        <taxon>Sar</taxon>
        <taxon>Alveolata</taxon>
        <taxon>Colpodellida</taxon>
        <taxon>Vitrellaceae</taxon>
        <taxon>Vitrella</taxon>
    </lineage>
</organism>
<dbReference type="InterPro" id="IPR011545">
    <property type="entry name" value="DEAD/DEAH_box_helicase_dom"/>
</dbReference>
<dbReference type="InterPro" id="IPR014001">
    <property type="entry name" value="Helicase_ATP-bd"/>
</dbReference>
<gene>
    <name evidence="8" type="ORF">Vbra_13144</name>
</gene>
<dbReference type="Pfam" id="PF00270">
    <property type="entry name" value="DEAD"/>
    <property type="match status" value="1"/>
</dbReference>